<dbReference type="HOGENOM" id="CLU_2906923_0_0_1"/>
<proteinExistence type="predicted"/>
<dbReference type="EMBL" id="JH431595">
    <property type="status" value="NOT_ANNOTATED_CDS"/>
    <property type="molecule type" value="Genomic_DNA"/>
</dbReference>
<accession>T1IVU6</accession>
<protein>
    <submittedName>
        <fullName evidence="1">Uncharacterized protein</fullName>
    </submittedName>
</protein>
<name>T1IVU6_STRMM</name>
<dbReference type="AlphaFoldDB" id="T1IVU6"/>
<evidence type="ECO:0000313" key="1">
    <source>
        <dbReference type="EnsemblMetazoa" id="SMAR005299-PA"/>
    </source>
</evidence>
<reference evidence="1" key="2">
    <citation type="submission" date="2015-02" db="UniProtKB">
        <authorList>
            <consortium name="EnsemblMetazoa"/>
        </authorList>
    </citation>
    <scope>IDENTIFICATION</scope>
</reference>
<organism evidence="1 2">
    <name type="scientific">Strigamia maritima</name>
    <name type="common">European centipede</name>
    <name type="synonym">Geophilus maritimus</name>
    <dbReference type="NCBI Taxonomy" id="126957"/>
    <lineage>
        <taxon>Eukaryota</taxon>
        <taxon>Metazoa</taxon>
        <taxon>Ecdysozoa</taxon>
        <taxon>Arthropoda</taxon>
        <taxon>Myriapoda</taxon>
        <taxon>Chilopoda</taxon>
        <taxon>Pleurostigmophora</taxon>
        <taxon>Geophilomorpha</taxon>
        <taxon>Linotaeniidae</taxon>
        <taxon>Strigamia</taxon>
    </lineage>
</organism>
<keyword evidence="2" id="KW-1185">Reference proteome</keyword>
<evidence type="ECO:0000313" key="2">
    <source>
        <dbReference type="Proteomes" id="UP000014500"/>
    </source>
</evidence>
<dbReference type="EnsemblMetazoa" id="SMAR005299-RA">
    <property type="protein sequence ID" value="SMAR005299-PA"/>
    <property type="gene ID" value="SMAR005299"/>
</dbReference>
<reference evidence="2" key="1">
    <citation type="submission" date="2011-05" db="EMBL/GenBank/DDBJ databases">
        <authorList>
            <person name="Richards S.R."/>
            <person name="Qu J."/>
            <person name="Jiang H."/>
            <person name="Jhangiani S.N."/>
            <person name="Agravi P."/>
            <person name="Goodspeed R."/>
            <person name="Gross S."/>
            <person name="Mandapat C."/>
            <person name="Jackson L."/>
            <person name="Mathew T."/>
            <person name="Pu L."/>
            <person name="Thornton R."/>
            <person name="Saada N."/>
            <person name="Wilczek-Boney K.B."/>
            <person name="Lee S."/>
            <person name="Kovar C."/>
            <person name="Wu Y."/>
            <person name="Scherer S.E."/>
            <person name="Worley K.C."/>
            <person name="Muzny D.M."/>
            <person name="Gibbs R."/>
        </authorList>
    </citation>
    <scope>NUCLEOTIDE SEQUENCE</scope>
    <source>
        <strain evidence="2">Brora</strain>
    </source>
</reference>
<sequence length="62" mass="7299">MKVITSKPSRNQEYFAVCHLCAKLHLLPSASEHWSLPLCPILRLYTTYMTHKWKLKHFSDTP</sequence>
<dbReference type="Proteomes" id="UP000014500">
    <property type="component" value="Unassembled WGS sequence"/>
</dbReference>